<dbReference type="GO" id="GO:0003677">
    <property type="term" value="F:DNA binding"/>
    <property type="evidence" value="ECO:0007669"/>
    <property type="project" value="InterPro"/>
</dbReference>
<organism evidence="1 2">
    <name type="scientific">Xenorhabdus beddingii</name>
    <dbReference type="NCBI Taxonomy" id="40578"/>
    <lineage>
        <taxon>Bacteria</taxon>
        <taxon>Pseudomonadati</taxon>
        <taxon>Pseudomonadota</taxon>
        <taxon>Gammaproteobacteria</taxon>
        <taxon>Enterobacterales</taxon>
        <taxon>Morganellaceae</taxon>
        <taxon>Xenorhabdus</taxon>
    </lineage>
</organism>
<dbReference type="Gene3D" id="2.30.30.110">
    <property type="match status" value="1"/>
</dbReference>
<dbReference type="InterPro" id="IPR003477">
    <property type="entry name" value="PemK-like"/>
</dbReference>
<reference evidence="1 2" key="1">
    <citation type="submission" date="2017-01" db="EMBL/GenBank/DDBJ databases">
        <title>Deconstructing symbiosis and pathogenesis requirements using a combined genomic-metabolomic approach.</title>
        <authorList>
            <person name="Tobias N.J."/>
            <person name="Wolff H."/>
            <person name="Djahanschiri B."/>
            <person name="Ebersberger I."/>
            <person name="Bode H.B."/>
        </authorList>
    </citation>
    <scope>NUCLEOTIDE SEQUENCE [LARGE SCALE GENOMIC DNA]</scope>
    <source>
        <strain evidence="1 2">DSM 4764</strain>
    </source>
</reference>
<evidence type="ECO:0008006" key="3">
    <source>
        <dbReference type="Google" id="ProtNLM"/>
    </source>
</evidence>
<protein>
    <recommendedName>
        <fullName evidence="3">Type II toxin-antitoxin system PemK/MazF family toxin</fullName>
    </recommendedName>
</protein>
<name>A0A1Y2SIN1_9GAMM</name>
<dbReference type="Pfam" id="PF02452">
    <property type="entry name" value="PemK_toxin"/>
    <property type="match status" value="1"/>
</dbReference>
<dbReference type="OrthoDB" id="8851195at2"/>
<sequence>MISRFKPLPMIGDIVWCRFPYEVGTPGPKPRPALVLNTLNNDHAVLVVYGTTQKTDRVYPGEFVIGPDIDGWEMSGLVQETKFNLGATVSIPFDSDWFDVAPLIFKNSPLPKLGVIPPLAIPLLQRAYRSINRK</sequence>
<dbReference type="Proteomes" id="UP000194204">
    <property type="component" value="Unassembled WGS sequence"/>
</dbReference>
<accession>A0A1Y2SIN1</accession>
<dbReference type="EMBL" id="MUBK01000029">
    <property type="protein sequence ID" value="OTA18628.1"/>
    <property type="molecule type" value="Genomic_DNA"/>
</dbReference>
<gene>
    <name evidence="1" type="ORF">Xbed_03073</name>
</gene>
<dbReference type="RefSeq" id="WP_086113759.1">
    <property type="nucleotide sequence ID" value="NZ_CAWNHF010000133.1"/>
</dbReference>
<evidence type="ECO:0000313" key="2">
    <source>
        <dbReference type="Proteomes" id="UP000194204"/>
    </source>
</evidence>
<dbReference type="InterPro" id="IPR011067">
    <property type="entry name" value="Plasmid_toxin/cell-grow_inhib"/>
</dbReference>
<proteinExistence type="predicted"/>
<comment type="caution">
    <text evidence="1">The sequence shown here is derived from an EMBL/GenBank/DDBJ whole genome shotgun (WGS) entry which is preliminary data.</text>
</comment>
<evidence type="ECO:0000313" key="1">
    <source>
        <dbReference type="EMBL" id="OTA18628.1"/>
    </source>
</evidence>
<dbReference type="SUPFAM" id="SSF50118">
    <property type="entry name" value="Cell growth inhibitor/plasmid maintenance toxic component"/>
    <property type="match status" value="1"/>
</dbReference>
<keyword evidence="2" id="KW-1185">Reference proteome</keyword>
<dbReference type="AlphaFoldDB" id="A0A1Y2SIN1"/>
<dbReference type="STRING" id="40578.Xbed_03073"/>